<keyword evidence="4 6" id="KW-0472">Membrane</keyword>
<gene>
    <name evidence="7" type="ORF">MJAP1_000433</name>
</gene>
<feature type="compositionally biased region" description="Polar residues" evidence="5">
    <location>
        <begin position="388"/>
        <end position="398"/>
    </location>
</feature>
<evidence type="ECO:0000313" key="7">
    <source>
        <dbReference type="EMBL" id="WFD37489.1"/>
    </source>
</evidence>
<dbReference type="GeneID" id="85224082"/>
<accession>A0AAF0EZY3</accession>
<evidence type="ECO:0000256" key="3">
    <source>
        <dbReference type="ARBA" id="ARBA00022989"/>
    </source>
</evidence>
<evidence type="ECO:0000313" key="8">
    <source>
        <dbReference type="Proteomes" id="UP001217754"/>
    </source>
</evidence>
<evidence type="ECO:0008006" key="9">
    <source>
        <dbReference type="Google" id="ProtNLM"/>
    </source>
</evidence>
<organism evidence="7 8">
    <name type="scientific">Malassezia japonica</name>
    <dbReference type="NCBI Taxonomy" id="223818"/>
    <lineage>
        <taxon>Eukaryota</taxon>
        <taxon>Fungi</taxon>
        <taxon>Dikarya</taxon>
        <taxon>Basidiomycota</taxon>
        <taxon>Ustilaginomycotina</taxon>
        <taxon>Malasseziomycetes</taxon>
        <taxon>Malasseziales</taxon>
        <taxon>Malasseziaceae</taxon>
        <taxon>Malassezia</taxon>
    </lineage>
</organism>
<dbReference type="GO" id="GO:0035838">
    <property type="term" value="C:growing cell tip"/>
    <property type="evidence" value="ECO:0007669"/>
    <property type="project" value="TreeGrafter"/>
</dbReference>
<dbReference type="GO" id="GO:0005886">
    <property type="term" value="C:plasma membrane"/>
    <property type="evidence" value="ECO:0007669"/>
    <property type="project" value="InterPro"/>
</dbReference>
<sequence>MKSPTLLGLFLAGAATVLLGFVTFCAPVFNKLWLYSVNAPGRYDYHFGTLGHNVNGQASPMRVGYRYMNGQGADIPFAANPTRTLSWVLVLFPIGFGLAILTFLLAGPGLLLPVVMNSLAMVTAFLAAVVTTVGFVIVIVMYFYAKHHFDGNVSFGIAFWLAVAAAAALFVASSFLGLGICCGGNRRREKQRTNDETMYNRLFAPQQSGVDRSGEERINMEDVQHQEPVQHEEENANFVNYTHGKTDSYDTRASAAPVNNYYPRQEDVYEEQPGASSIALVPAIGGASYLGAPQRNGPILEPELEEDQETYARRRSLGHYSSVEGHSEYEDAVPPSEHFVDARPAAETPMHTASYTSSLAPAMAYSADPRVGAYDPAPALPTHLRGGTTATQSLNNDSWFLPGAPETSRGAQLPTYDTRHATGYPLEKGGAL</sequence>
<feature type="transmembrane region" description="Helical" evidence="6">
    <location>
        <begin position="85"/>
        <end position="107"/>
    </location>
</feature>
<dbReference type="EMBL" id="CP119958">
    <property type="protein sequence ID" value="WFD37489.1"/>
    <property type="molecule type" value="Genomic_DNA"/>
</dbReference>
<comment type="subcellular location">
    <subcellularLocation>
        <location evidence="1">Membrane</location>
        <topology evidence="1">Multi-pass membrane protein</topology>
    </subcellularLocation>
</comment>
<keyword evidence="8" id="KW-1185">Reference proteome</keyword>
<dbReference type="GO" id="GO:0032153">
    <property type="term" value="C:cell division site"/>
    <property type="evidence" value="ECO:0007669"/>
    <property type="project" value="TreeGrafter"/>
</dbReference>
<dbReference type="RefSeq" id="XP_060120386.1">
    <property type="nucleotide sequence ID" value="XM_060264403.1"/>
</dbReference>
<dbReference type="PANTHER" id="PTHR28013">
    <property type="entry name" value="PROTEIN DCV1-RELATED"/>
    <property type="match status" value="1"/>
</dbReference>
<dbReference type="AlphaFoldDB" id="A0AAF0EZY3"/>
<name>A0AAF0EZY3_9BASI</name>
<evidence type="ECO:0000256" key="2">
    <source>
        <dbReference type="ARBA" id="ARBA00022692"/>
    </source>
</evidence>
<dbReference type="InterPro" id="IPR051380">
    <property type="entry name" value="pH-response_reg_palI/RIM9"/>
</dbReference>
<feature type="region of interest" description="Disordered" evidence="5">
    <location>
        <begin position="382"/>
        <end position="432"/>
    </location>
</feature>
<keyword evidence="3 6" id="KW-1133">Transmembrane helix</keyword>
<evidence type="ECO:0000256" key="5">
    <source>
        <dbReference type="SAM" id="MobiDB-lite"/>
    </source>
</evidence>
<evidence type="ECO:0000256" key="4">
    <source>
        <dbReference type="ARBA" id="ARBA00023136"/>
    </source>
</evidence>
<reference evidence="7" key="1">
    <citation type="submission" date="2023-03" db="EMBL/GenBank/DDBJ databases">
        <title>Mating type loci evolution in Malassezia.</title>
        <authorList>
            <person name="Coelho M.A."/>
        </authorList>
    </citation>
    <scope>NUCLEOTIDE SEQUENCE</scope>
    <source>
        <strain evidence="7">CBS 9431</strain>
    </source>
</reference>
<feature type="transmembrane region" description="Helical" evidence="6">
    <location>
        <begin position="119"/>
        <end position="145"/>
    </location>
</feature>
<dbReference type="PANTHER" id="PTHR28013:SF3">
    <property type="entry name" value="PROTEIN DCV1-RELATED"/>
    <property type="match status" value="1"/>
</dbReference>
<proteinExistence type="predicted"/>
<keyword evidence="2 6" id="KW-0812">Transmembrane</keyword>
<protein>
    <recommendedName>
        <fullName evidence="9">Pali-domain-containing protein</fullName>
    </recommendedName>
</protein>
<dbReference type="Pfam" id="PF06687">
    <property type="entry name" value="SUR7"/>
    <property type="match status" value="1"/>
</dbReference>
<feature type="transmembrane region" description="Helical" evidence="6">
    <location>
        <begin position="157"/>
        <end position="182"/>
    </location>
</feature>
<dbReference type="Proteomes" id="UP001217754">
    <property type="component" value="Chromosome 1"/>
</dbReference>
<dbReference type="InterPro" id="IPR009571">
    <property type="entry name" value="SUR7/Rim9-like_fungi"/>
</dbReference>
<evidence type="ECO:0000256" key="6">
    <source>
        <dbReference type="SAM" id="Phobius"/>
    </source>
</evidence>
<evidence type="ECO:0000256" key="1">
    <source>
        <dbReference type="ARBA" id="ARBA00004141"/>
    </source>
</evidence>